<dbReference type="GO" id="GO:1990063">
    <property type="term" value="C:Bam protein complex"/>
    <property type="evidence" value="ECO:0007669"/>
    <property type="project" value="TreeGrafter"/>
</dbReference>
<comment type="caution">
    <text evidence="11">The sequence shown here is derived from an EMBL/GenBank/DDBJ whole genome shotgun (WGS) entry which is preliminary data.</text>
</comment>
<sequence precursor="true">MNRLQSSLLLTACLVAPLAHAAEFVVKDIRVDGLQRISAGTVFNYLPVHAGQKVRQEDFPELIRALFRTGFFTDVSLERDGDVLVVNVVERPSIAEVKISGNKDIGTEDLQKSLKTVGLAEGRVFDRALLDKVEQELNRQYYARGKYAVRIDTQVRNLERNRVAINIDISEGIAARIKQINIVGAKSFKEGELLDLMQSSTGGWFSLLTKDDQYSKQKLAGDLEALRSFYMDAGYLRFNVDSTQVSITPDKKDIYITININEGERYTVRDVQLSGQTLVPMDQLKALLKLKAGDTFSRSALNESTKAITDRLGDDGFAFANVNAVPEIDDVKHTVAINLVVDPGRRVYVRRINFKGNVKTQDDVLRREMRQAEGSWFSTRDVNRSKERLERLTFVQDATIETPAVAGTTDQVDINYSITERPAGSLSLGVGYGQDAGVLLNASVSQQNFMGTGNQLAFQFNNSQVNTIYSLSFTNPYFTPDGVSAGFRGNYTETDATEANLANYLTNEFSLMATFGFPLNETDTINVGAGVSGVKIKTNGSETPQEIYDYIDQYGDKHVGPKLELSWARDTRNRAIFADSGSYNRVSFDLMAGSDDSWYKLGYRHSTYLPLTKSLTLLEHFEFGYGDGFGNTDTLPFYENFYAGGLRTVRGYKTNTLGPEWSNGDPKGGALKTAGGVEILFPAPFVKDAKSVRLSTFFDIGQVYSDVNDFDASELRYSAGLSMQWLTPLGPLVLSVAQPINKKSGDKSEPFQFTFGVPF</sequence>
<dbReference type="InterPro" id="IPR010827">
    <property type="entry name" value="BamA/TamA_POTRA"/>
</dbReference>
<evidence type="ECO:0000256" key="9">
    <source>
        <dbReference type="NCBIfam" id="TIGR03303"/>
    </source>
</evidence>
<feature type="domain" description="POTRA" evidence="10">
    <location>
        <begin position="266"/>
        <end position="344"/>
    </location>
</feature>
<keyword evidence="12" id="KW-1185">Reference proteome</keyword>
<evidence type="ECO:0000256" key="5">
    <source>
        <dbReference type="ARBA" id="ARBA00022737"/>
    </source>
</evidence>
<dbReference type="InterPro" id="IPR023707">
    <property type="entry name" value="OM_assembly_BamA"/>
</dbReference>
<evidence type="ECO:0000259" key="10">
    <source>
        <dbReference type="PROSITE" id="PS51779"/>
    </source>
</evidence>
<dbReference type="InterPro" id="IPR034746">
    <property type="entry name" value="POTRA"/>
</dbReference>
<keyword evidence="2 8" id="KW-1134">Transmembrane beta strand</keyword>
<feature type="chain" id="PRO_5016470530" description="Outer membrane protein assembly factor BamA" evidence="8">
    <location>
        <begin position="22"/>
        <end position="759"/>
    </location>
</feature>
<feature type="signal peptide" evidence="8">
    <location>
        <begin position="1"/>
        <end position="21"/>
    </location>
</feature>
<evidence type="ECO:0000256" key="4">
    <source>
        <dbReference type="ARBA" id="ARBA00022729"/>
    </source>
</evidence>
<dbReference type="Gene3D" id="3.10.20.310">
    <property type="entry name" value="membrane protein fhac"/>
    <property type="match status" value="5"/>
</dbReference>
<dbReference type="FunFam" id="3.10.20.310:FF:000003">
    <property type="entry name" value="Outer membrane protein assembly factor BamA"/>
    <property type="match status" value="1"/>
</dbReference>
<feature type="domain" description="POTRA" evidence="10">
    <location>
        <begin position="347"/>
        <end position="421"/>
    </location>
</feature>
<dbReference type="GO" id="GO:0051205">
    <property type="term" value="P:protein insertion into membrane"/>
    <property type="evidence" value="ECO:0007669"/>
    <property type="project" value="UniProtKB-UniRule"/>
</dbReference>
<dbReference type="InterPro" id="IPR000184">
    <property type="entry name" value="Bac_surfAg_D15"/>
</dbReference>
<dbReference type="EMBL" id="QGTJ01000003">
    <property type="protein sequence ID" value="PWV63516.1"/>
    <property type="molecule type" value="Genomic_DNA"/>
</dbReference>
<evidence type="ECO:0000256" key="7">
    <source>
        <dbReference type="ARBA" id="ARBA00023237"/>
    </source>
</evidence>
<dbReference type="PANTHER" id="PTHR12815:SF23">
    <property type="entry name" value="OUTER MEMBRANE PROTEIN ASSEMBLY FACTOR BAMA"/>
    <property type="match status" value="1"/>
</dbReference>
<dbReference type="Pfam" id="PF07244">
    <property type="entry name" value="POTRA"/>
    <property type="match status" value="4"/>
</dbReference>
<feature type="domain" description="POTRA" evidence="10">
    <location>
        <begin position="24"/>
        <end position="91"/>
    </location>
</feature>
<protein>
    <recommendedName>
        <fullName evidence="8 9">Outer membrane protein assembly factor BamA</fullName>
    </recommendedName>
</protein>
<dbReference type="RefSeq" id="WP_110017990.1">
    <property type="nucleotide sequence ID" value="NZ_QGTJ01000003.1"/>
</dbReference>
<dbReference type="Proteomes" id="UP000246569">
    <property type="component" value="Unassembled WGS sequence"/>
</dbReference>
<dbReference type="NCBIfam" id="TIGR03303">
    <property type="entry name" value="OM_YaeT"/>
    <property type="match status" value="1"/>
</dbReference>
<comment type="subunit">
    <text evidence="8">Part of the Bam complex.</text>
</comment>
<keyword evidence="6 8" id="KW-0472">Membrane</keyword>
<gene>
    <name evidence="8" type="primary">bamA</name>
    <name evidence="11" type="ORF">C7443_103447</name>
</gene>
<comment type="subcellular location">
    <subcellularLocation>
        <location evidence="8">Cell outer membrane</location>
    </subcellularLocation>
    <subcellularLocation>
        <location evidence="1">Membrane</location>
    </subcellularLocation>
</comment>
<dbReference type="PANTHER" id="PTHR12815">
    <property type="entry name" value="SORTING AND ASSEMBLY MACHINERY SAMM50 PROTEIN FAMILY MEMBER"/>
    <property type="match status" value="1"/>
</dbReference>
<name>A0A317MX97_9GAMM</name>
<dbReference type="HAMAP" id="MF_01430">
    <property type="entry name" value="OM_assembly_BamA"/>
    <property type="match status" value="1"/>
</dbReference>
<comment type="similarity">
    <text evidence="8">Belongs to the BamA family.</text>
</comment>
<evidence type="ECO:0000313" key="11">
    <source>
        <dbReference type="EMBL" id="PWV63516.1"/>
    </source>
</evidence>
<comment type="function">
    <text evidence="8">Part of the outer membrane protein assembly complex, which is involved in assembly and insertion of beta-barrel proteins into the outer membrane.</text>
</comment>
<dbReference type="AlphaFoldDB" id="A0A317MX97"/>
<dbReference type="OrthoDB" id="9803054at2"/>
<keyword evidence="4 8" id="KW-0732">Signal</keyword>
<dbReference type="PIRSF" id="PIRSF006076">
    <property type="entry name" value="OM_assembly_OMP85"/>
    <property type="match status" value="1"/>
</dbReference>
<evidence type="ECO:0000313" key="12">
    <source>
        <dbReference type="Proteomes" id="UP000246569"/>
    </source>
</evidence>
<evidence type="ECO:0000256" key="2">
    <source>
        <dbReference type="ARBA" id="ARBA00022452"/>
    </source>
</evidence>
<dbReference type="FunFam" id="3.10.20.310:FF:000002">
    <property type="entry name" value="Outer membrane protein assembly factor BamA"/>
    <property type="match status" value="1"/>
</dbReference>
<evidence type="ECO:0000256" key="1">
    <source>
        <dbReference type="ARBA" id="ARBA00004370"/>
    </source>
</evidence>
<dbReference type="PROSITE" id="PS51779">
    <property type="entry name" value="POTRA"/>
    <property type="match status" value="5"/>
</dbReference>
<proteinExistence type="inferred from homology"/>
<organism evidence="11 12">
    <name type="scientific">Plasticicumulans acidivorans</name>
    <dbReference type="NCBI Taxonomy" id="886464"/>
    <lineage>
        <taxon>Bacteria</taxon>
        <taxon>Pseudomonadati</taxon>
        <taxon>Pseudomonadota</taxon>
        <taxon>Gammaproteobacteria</taxon>
        <taxon>Candidatus Competibacteraceae</taxon>
        <taxon>Plasticicumulans</taxon>
    </lineage>
</organism>
<accession>A0A317MX97</accession>
<reference evidence="11 12" key="1">
    <citation type="submission" date="2018-05" db="EMBL/GenBank/DDBJ databases">
        <title>Genomic Encyclopedia of Type Strains, Phase IV (KMG-IV): sequencing the most valuable type-strain genomes for metagenomic binning, comparative biology and taxonomic classification.</title>
        <authorList>
            <person name="Goeker M."/>
        </authorList>
    </citation>
    <scope>NUCLEOTIDE SEQUENCE [LARGE SCALE GENOMIC DNA]</scope>
    <source>
        <strain evidence="11 12">DSM 23606</strain>
    </source>
</reference>
<dbReference type="Gene3D" id="2.40.160.50">
    <property type="entry name" value="membrane protein fhac: a member of the omp85/tpsb transporter family"/>
    <property type="match status" value="1"/>
</dbReference>
<dbReference type="InterPro" id="IPR039910">
    <property type="entry name" value="D15-like"/>
</dbReference>
<dbReference type="GO" id="GO:0043165">
    <property type="term" value="P:Gram-negative-bacterium-type cell outer membrane assembly"/>
    <property type="evidence" value="ECO:0007669"/>
    <property type="project" value="UniProtKB-UniRule"/>
</dbReference>
<dbReference type="Pfam" id="PF01103">
    <property type="entry name" value="Omp85"/>
    <property type="match status" value="1"/>
</dbReference>
<evidence type="ECO:0000256" key="3">
    <source>
        <dbReference type="ARBA" id="ARBA00022692"/>
    </source>
</evidence>
<keyword evidence="5 8" id="KW-0677">Repeat</keyword>
<feature type="domain" description="POTRA" evidence="10">
    <location>
        <begin position="92"/>
        <end position="172"/>
    </location>
</feature>
<evidence type="ECO:0000256" key="6">
    <source>
        <dbReference type="ARBA" id="ARBA00023136"/>
    </source>
</evidence>
<feature type="domain" description="POTRA" evidence="10">
    <location>
        <begin position="175"/>
        <end position="263"/>
    </location>
</feature>
<evidence type="ECO:0000256" key="8">
    <source>
        <dbReference type="HAMAP-Rule" id="MF_01430"/>
    </source>
</evidence>
<keyword evidence="3 8" id="KW-0812">Transmembrane</keyword>
<keyword evidence="7 8" id="KW-0998">Cell outer membrane</keyword>